<dbReference type="STRING" id="1174501.SAMN05216192_105111"/>
<keyword evidence="2" id="KW-0472">Membrane</keyword>
<dbReference type="Proteomes" id="UP000199050">
    <property type="component" value="Unassembled WGS sequence"/>
</dbReference>
<feature type="transmembrane region" description="Helical" evidence="2">
    <location>
        <begin position="135"/>
        <end position="156"/>
    </location>
</feature>
<evidence type="ECO:0000313" key="3">
    <source>
        <dbReference type="EMBL" id="SDI41482.1"/>
    </source>
</evidence>
<reference evidence="4" key="1">
    <citation type="submission" date="2016-10" db="EMBL/GenBank/DDBJ databases">
        <authorList>
            <person name="Varghese N."/>
            <person name="Submissions S."/>
        </authorList>
    </citation>
    <scope>NUCLEOTIDE SEQUENCE [LARGE SCALE GENOMIC DNA]</scope>
    <source>
        <strain evidence="4">CGMCC 1.11012</strain>
    </source>
</reference>
<dbReference type="InterPro" id="IPR047928">
    <property type="entry name" value="Perm_prefix_1"/>
</dbReference>
<protein>
    <submittedName>
        <fullName evidence="3">Uncharacterized protein</fullName>
    </submittedName>
</protein>
<feature type="coiled-coil region" evidence="1">
    <location>
        <begin position="22"/>
        <end position="49"/>
    </location>
</feature>
<feature type="transmembrane region" description="Helical" evidence="2">
    <location>
        <begin position="192"/>
        <end position="216"/>
    </location>
</feature>
<feature type="transmembrane region" description="Helical" evidence="2">
    <location>
        <begin position="98"/>
        <end position="123"/>
    </location>
</feature>
<dbReference type="OrthoDB" id="9815852at2"/>
<keyword evidence="2" id="KW-0812">Transmembrane</keyword>
<evidence type="ECO:0000256" key="1">
    <source>
        <dbReference type="SAM" id="Coils"/>
    </source>
</evidence>
<keyword evidence="1" id="KW-0175">Coiled coil</keyword>
<dbReference type="NCBIfam" id="NF038403">
    <property type="entry name" value="perm_prefix_1"/>
    <property type="match status" value="1"/>
</dbReference>
<dbReference type="AlphaFoldDB" id="A0A1G8KDE8"/>
<sequence>MDTIAAYLNNMFAALPRTEQTFNLKQDLLANMEEKYHELKKEGKSENEAVGIVISEFGNIDELIDELDLAKGGEDTLLPLLAPEDTWSYTVAKKRAGFMVAVGVMLCMIGPALLMVLVTLAEFGFLRGVLSEDAAGMIGVSILLVLIAFAVGLFIYSSSIMDKYKYLQKGFNLPYFLRTELEQRSRAFTPTYTLSLTLGICLCVVSPVLVIVWAAVSDDTTAYGAAIMLLLIALAVFLFIYYGTIKESFTFLLKEGQYTELSPEKKEEKRIMGSIASIVWPLATCIFLISGFVFQRWDINWVVFPVTGILLGIFGSVYNLVKAR</sequence>
<keyword evidence="4" id="KW-1185">Reference proteome</keyword>
<feature type="transmembrane region" description="Helical" evidence="2">
    <location>
        <begin position="222"/>
        <end position="244"/>
    </location>
</feature>
<feature type="transmembrane region" description="Helical" evidence="2">
    <location>
        <begin position="271"/>
        <end position="293"/>
    </location>
</feature>
<organism evidence="3 4">
    <name type="scientific">Paenibacillus typhae</name>
    <dbReference type="NCBI Taxonomy" id="1174501"/>
    <lineage>
        <taxon>Bacteria</taxon>
        <taxon>Bacillati</taxon>
        <taxon>Bacillota</taxon>
        <taxon>Bacilli</taxon>
        <taxon>Bacillales</taxon>
        <taxon>Paenibacillaceae</taxon>
        <taxon>Paenibacillus</taxon>
    </lineage>
</organism>
<dbReference type="RefSeq" id="WP_090713353.1">
    <property type="nucleotide sequence ID" value="NZ_CBCSKY010000002.1"/>
</dbReference>
<keyword evidence="2" id="KW-1133">Transmembrane helix</keyword>
<accession>A0A1G8KDE8</accession>
<dbReference type="EMBL" id="FNDX01000005">
    <property type="protein sequence ID" value="SDI41482.1"/>
    <property type="molecule type" value="Genomic_DNA"/>
</dbReference>
<evidence type="ECO:0000313" key="4">
    <source>
        <dbReference type="Proteomes" id="UP000199050"/>
    </source>
</evidence>
<proteinExistence type="predicted"/>
<name>A0A1G8KDE8_9BACL</name>
<evidence type="ECO:0000256" key="2">
    <source>
        <dbReference type="SAM" id="Phobius"/>
    </source>
</evidence>
<gene>
    <name evidence="3" type="ORF">SAMN05216192_105111</name>
</gene>
<feature type="transmembrane region" description="Helical" evidence="2">
    <location>
        <begin position="299"/>
        <end position="321"/>
    </location>
</feature>